<organism evidence="4 5">
    <name type="scientific">Apiotrichum porosum</name>
    <dbReference type="NCBI Taxonomy" id="105984"/>
    <lineage>
        <taxon>Eukaryota</taxon>
        <taxon>Fungi</taxon>
        <taxon>Dikarya</taxon>
        <taxon>Basidiomycota</taxon>
        <taxon>Agaricomycotina</taxon>
        <taxon>Tremellomycetes</taxon>
        <taxon>Trichosporonales</taxon>
        <taxon>Trichosporonaceae</taxon>
        <taxon>Apiotrichum</taxon>
    </lineage>
</organism>
<dbReference type="RefSeq" id="XP_028472764.1">
    <property type="nucleotide sequence ID" value="XM_028618876.1"/>
</dbReference>
<feature type="region of interest" description="Disordered" evidence="1">
    <location>
        <begin position="243"/>
        <end position="271"/>
    </location>
</feature>
<dbReference type="AlphaFoldDB" id="A0A427XFS1"/>
<dbReference type="GO" id="GO:0005085">
    <property type="term" value="F:guanyl-nucleotide exchange factor activity"/>
    <property type="evidence" value="ECO:0007669"/>
    <property type="project" value="InterPro"/>
</dbReference>
<accession>A0A427XFS1</accession>
<dbReference type="SUPFAM" id="SSF109993">
    <property type="entry name" value="VPS9 domain"/>
    <property type="match status" value="1"/>
</dbReference>
<dbReference type="GO" id="GO:0016192">
    <property type="term" value="P:vesicle-mediated transport"/>
    <property type="evidence" value="ECO:0007669"/>
    <property type="project" value="InterPro"/>
</dbReference>
<dbReference type="CDD" id="cd14279">
    <property type="entry name" value="CUE"/>
    <property type="match status" value="1"/>
</dbReference>
<feature type="compositionally biased region" description="Low complexity" evidence="1">
    <location>
        <begin position="150"/>
        <end position="168"/>
    </location>
</feature>
<feature type="region of interest" description="Disordered" evidence="1">
    <location>
        <begin position="537"/>
        <end position="568"/>
    </location>
</feature>
<proteinExistence type="predicted"/>
<dbReference type="STRING" id="105984.A0A427XFS1"/>
<dbReference type="GO" id="GO:0043130">
    <property type="term" value="F:ubiquitin binding"/>
    <property type="evidence" value="ECO:0007669"/>
    <property type="project" value="InterPro"/>
</dbReference>
<protein>
    <recommendedName>
        <fullName evidence="6">VPS9 domain-containing protein</fullName>
    </recommendedName>
</protein>
<dbReference type="GeneID" id="39587720"/>
<dbReference type="InterPro" id="IPR009060">
    <property type="entry name" value="UBA-like_sf"/>
</dbReference>
<dbReference type="PROSITE" id="PS51140">
    <property type="entry name" value="CUE"/>
    <property type="match status" value="1"/>
</dbReference>
<feature type="compositionally biased region" description="Low complexity" evidence="1">
    <location>
        <begin position="93"/>
        <end position="109"/>
    </location>
</feature>
<dbReference type="OrthoDB" id="300289at2759"/>
<evidence type="ECO:0000259" key="3">
    <source>
        <dbReference type="PROSITE" id="PS51205"/>
    </source>
</evidence>
<feature type="domain" description="CUE" evidence="2">
    <location>
        <begin position="761"/>
        <end position="802"/>
    </location>
</feature>
<keyword evidence="5" id="KW-1185">Reference proteome</keyword>
<evidence type="ECO:0000259" key="2">
    <source>
        <dbReference type="PROSITE" id="PS51140"/>
    </source>
</evidence>
<feature type="compositionally biased region" description="Polar residues" evidence="1">
    <location>
        <begin position="664"/>
        <end position="673"/>
    </location>
</feature>
<feature type="compositionally biased region" description="Low complexity" evidence="1">
    <location>
        <begin position="72"/>
        <end position="85"/>
    </location>
</feature>
<dbReference type="PANTHER" id="PTHR23101">
    <property type="entry name" value="RAB GDP/GTP EXCHANGE FACTOR"/>
    <property type="match status" value="1"/>
</dbReference>
<dbReference type="InterPro" id="IPR037191">
    <property type="entry name" value="VPS9_dom_sf"/>
</dbReference>
<evidence type="ECO:0000313" key="5">
    <source>
        <dbReference type="Proteomes" id="UP000279236"/>
    </source>
</evidence>
<dbReference type="Pfam" id="PF02845">
    <property type="entry name" value="CUE"/>
    <property type="match status" value="1"/>
</dbReference>
<dbReference type="GO" id="GO:0005829">
    <property type="term" value="C:cytosol"/>
    <property type="evidence" value="ECO:0007669"/>
    <property type="project" value="TreeGrafter"/>
</dbReference>
<dbReference type="Gene3D" id="1.20.1050.80">
    <property type="entry name" value="VPS9 domain"/>
    <property type="match status" value="1"/>
</dbReference>
<dbReference type="GO" id="GO:0031267">
    <property type="term" value="F:small GTPase binding"/>
    <property type="evidence" value="ECO:0007669"/>
    <property type="project" value="TreeGrafter"/>
</dbReference>
<dbReference type="Pfam" id="PF02204">
    <property type="entry name" value="VPS9"/>
    <property type="match status" value="1"/>
</dbReference>
<feature type="region of interest" description="Disordered" evidence="1">
    <location>
        <begin position="697"/>
        <end position="718"/>
    </location>
</feature>
<dbReference type="EMBL" id="RSCE01000015">
    <property type="protein sequence ID" value="RSH77617.1"/>
    <property type="molecule type" value="Genomic_DNA"/>
</dbReference>
<sequence>MSSTDTDPAVVDLASPPRPAPVQDGASALAVTLDEGVAAGGSAGDDVTAAEQATSPAVDPVSTARETPNPAPALASASTPTTMSPTSPPSSHPPSSTVSVSPSTPSSTAPLPPDTQVIASPPRRSSLPLAAAVLSDTASSTPAPALGAVTATATATPAPTRAASIPSAPSKPPADPAIPETLGLDVDGGHTPAPTPAPAGSSTATSTSASSSSGLASTGGGSAGQGQVKATPEYLRAAAGLEEFDPFATPPPAPRRSERPRPTVTTTPAAGSTLAGPFNFAGFLKDLRTKSADPVARYLKSFLTNFAKKPFTVNEQIKLIRDFLAFIGDKMKLVEPWRSQSPAEFDLALEAMEKLVMNRLYPYTFTPQLTAAQTITTDDLERDAVFAQRVHLFGWVRERHLDVPEGEAALGFLGFAEQELLKINHYKAPRDKMICILNCCKVIFGLIRHTEGGSAGADAFVPILIFVVLRASPDNMLSNVEYINRFRNPEKLQGEAGYYLSSLQGAIAFIETMDASSLSNITQEEFELNVEKAIQELPASPTSPRARASAPERSDMSPFATSPGEEPARALQLPNTSAALDGTKRFFQRTGDAAKEAVSRPISAIGKILENMQAAADEEGSESGDDEVVDRWAPGGTRDREAERRHHAPGGPMPVNMNRLRPHGQQQHQQHMDTPTRAPEHQAQPPSRLLAQLGLSPSVSENTSREPTPTPEYAAAQQQAYEAHQAAHFHAQQQQQQQQQQQLAMQSTIEASHEAYAREQARSASVLTLHQMFPALDEEIVGAVLASCGDDLGMAIDRLLEM</sequence>
<feature type="region of interest" description="Disordered" evidence="1">
    <location>
        <begin position="1"/>
        <end position="124"/>
    </location>
</feature>
<dbReference type="Pfam" id="PF18151">
    <property type="entry name" value="DUF5601"/>
    <property type="match status" value="1"/>
</dbReference>
<dbReference type="Proteomes" id="UP000279236">
    <property type="component" value="Unassembled WGS sequence"/>
</dbReference>
<dbReference type="InterPro" id="IPR041545">
    <property type="entry name" value="DUF5601"/>
</dbReference>
<feature type="region of interest" description="Disordered" evidence="1">
    <location>
        <begin position="150"/>
        <end position="228"/>
    </location>
</feature>
<comment type="caution">
    <text evidence="4">The sequence shown here is derived from an EMBL/GenBank/DDBJ whole genome shotgun (WGS) entry which is preliminary data.</text>
</comment>
<evidence type="ECO:0000256" key="1">
    <source>
        <dbReference type="SAM" id="MobiDB-lite"/>
    </source>
</evidence>
<feature type="compositionally biased region" description="Polar residues" evidence="1">
    <location>
        <begin position="697"/>
        <end position="707"/>
    </location>
</feature>
<evidence type="ECO:0008006" key="6">
    <source>
        <dbReference type="Google" id="ProtNLM"/>
    </source>
</evidence>
<gene>
    <name evidence="4" type="ORF">EHS24_003177</name>
</gene>
<dbReference type="InterPro" id="IPR045046">
    <property type="entry name" value="Vps9-like"/>
</dbReference>
<evidence type="ECO:0000313" key="4">
    <source>
        <dbReference type="EMBL" id="RSH77617.1"/>
    </source>
</evidence>
<feature type="region of interest" description="Disordered" evidence="1">
    <location>
        <begin position="614"/>
        <end position="685"/>
    </location>
</feature>
<reference evidence="4 5" key="1">
    <citation type="submission" date="2018-11" db="EMBL/GenBank/DDBJ databases">
        <title>Genome sequence of Apiotrichum porosum DSM 27194.</title>
        <authorList>
            <person name="Aliyu H."/>
            <person name="Gorte O."/>
            <person name="Ochsenreither K."/>
        </authorList>
    </citation>
    <scope>NUCLEOTIDE SEQUENCE [LARGE SCALE GENOMIC DNA]</scope>
    <source>
        <strain evidence="4 5">DSM 27194</strain>
    </source>
</reference>
<dbReference type="GO" id="GO:0030139">
    <property type="term" value="C:endocytic vesicle"/>
    <property type="evidence" value="ECO:0007669"/>
    <property type="project" value="TreeGrafter"/>
</dbReference>
<dbReference type="SUPFAM" id="SSF46934">
    <property type="entry name" value="UBA-like"/>
    <property type="match status" value="1"/>
</dbReference>
<feature type="compositionally biased region" description="Acidic residues" evidence="1">
    <location>
        <begin position="616"/>
        <end position="628"/>
    </location>
</feature>
<dbReference type="PROSITE" id="PS51205">
    <property type="entry name" value="VPS9"/>
    <property type="match status" value="1"/>
</dbReference>
<feature type="domain" description="VPS9" evidence="3">
    <location>
        <begin position="380"/>
        <end position="519"/>
    </location>
</feature>
<dbReference type="InterPro" id="IPR003892">
    <property type="entry name" value="CUE"/>
</dbReference>
<dbReference type="Gene3D" id="1.10.8.10">
    <property type="entry name" value="DNA helicase RuvA subunit, C-terminal domain"/>
    <property type="match status" value="1"/>
</dbReference>
<dbReference type="SMART" id="SM00167">
    <property type="entry name" value="VPS9"/>
    <property type="match status" value="1"/>
</dbReference>
<feature type="compositionally biased region" description="Low complexity" evidence="1">
    <location>
        <begin position="538"/>
        <end position="549"/>
    </location>
</feature>
<dbReference type="InterPro" id="IPR003123">
    <property type="entry name" value="VPS9"/>
</dbReference>
<dbReference type="Gene3D" id="1.10.246.120">
    <property type="match status" value="1"/>
</dbReference>
<name>A0A427XFS1_9TREE</name>
<feature type="compositionally biased region" description="Low complexity" evidence="1">
    <location>
        <begin position="198"/>
        <end position="216"/>
    </location>
</feature>
<dbReference type="PANTHER" id="PTHR23101:SF25">
    <property type="entry name" value="GTPASE-ACTIVATING PROTEIN AND VPS9 DOMAIN-CONTAINING PROTEIN 1"/>
    <property type="match status" value="1"/>
</dbReference>